<dbReference type="Proteomes" id="UP001152024">
    <property type="component" value="Unassembled WGS sequence"/>
</dbReference>
<evidence type="ECO:0000256" key="1">
    <source>
        <dbReference type="SAM" id="MobiDB-lite"/>
    </source>
</evidence>
<feature type="compositionally biased region" description="Polar residues" evidence="1">
    <location>
        <begin position="325"/>
        <end position="334"/>
    </location>
</feature>
<accession>A0ABQ8QXN5</accession>
<evidence type="ECO:0000313" key="2">
    <source>
        <dbReference type="EMBL" id="KAJ4114763.1"/>
    </source>
</evidence>
<organism evidence="2 3">
    <name type="scientific">Fusarium equiseti</name>
    <name type="common">Fusarium scirpi</name>
    <dbReference type="NCBI Taxonomy" id="61235"/>
    <lineage>
        <taxon>Eukaryota</taxon>
        <taxon>Fungi</taxon>
        <taxon>Dikarya</taxon>
        <taxon>Ascomycota</taxon>
        <taxon>Pezizomycotina</taxon>
        <taxon>Sordariomycetes</taxon>
        <taxon>Hypocreomycetidae</taxon>
        <taxon>Hypocreales</taxon>
        <taxon>Nectriaceae</taxon>
        <taxon>Fusarium</taxon>
        <taxon>Fusarium incarnatum-equiseti species complex</taxon>
    </lineage>
</organism>
<dbReference type="EMBL" id="JAOQBH010000028">
    <property type="protein sequence ID" value="KAJ4114763.1"/>
    <property type="molecule type" value="Genomic_DNA"/>
</dbReference>
<comment type="caution">
    <text evidence="2">The sequence shown here is derived from an EMBL/GenBank/DDBJ whole genome shotgun (WGS) entry which is preliminary data.</text>
</comment>
<feature type="region of interest" description="Disordered" evidence="1">
    <location>
        <begin position="317"/>
        <end position="354"/>
    </location>
</feature>
<protein>
    <submittedName>
        <fullName evidence="2">Uncharacterized protein</fullName>
    </submittedName>
</protein>
<evidence type="ECO:0000313" key="3">
    <source>
        <dbReference type="Proteomes" id="UP001152024"/>
    </source>
</evidence>
<proteinExistence type="predicted"/>
<reference evidence="2" key="1">
    <citation type="submission" date="2022-09" db="EMBL/GenBank/DDBJ databases">
        <title>Fusarium specimens isolated from Avocado Roots.</title>
        <authorList>
            <person name="Stajich J."/>
            <person name="Roper C."/>
            <person name="Heimlech-Rivalta G."/>
        </authorList>
    </citation>
    <scope>NUCLEOTIDE SEQUENCE</scope>
    <source>
        <strain evidence="2">CF00095</strain>
    </source>
</reference>
<feature type="compositionally biased region" description="Basic and acidic residues" evidence="1">
    <location>
        <begin position="335"/>
        <end position="346"/>
    </location>
</feature>
<gene>
    <name evidence="2" type="ORF">NW768_011317</name>
</gene>
<name>A0ABQ8QXN5_FUSEQ</name>
<keyword evidence="3" id="KW-1185">Reference proteome</keyword>
<sequence>MARNTPQKDPEQAHWEFMGVVHKFDSEERTQNQPLPELYTTHVTFRHIHHDAYPEEADVEFLEKLETQRELGVMINQVWSAQAGQVAGLAQYCGFRDTQELTAYVDMIVPDIVHEAAFIASNPAQEPQEEATGDIFTFQKFIKDNKFYDLGGPNWKGWVNQYDFTERFVKPNPIDLLRSYQKQPEIREFVDHIVNYCPKPTFVPVRKWHFRTVRNETFRHKAFELSPEAFVLSHAVQILLFAPQDFSPHRVYSRDSAKYEHRFPTPEFIGGGTRKVIASLFSMEDLHRAILLFYYLISRRKQDDWIGKVPEDDELEFSGYHGPNASATSVATSDVESHGDDDRVQTVRDNPIVS</sequence>